<evidence type="ECO:0000256" key="3">
    <source>
        <dbReference type="ARBA" id="ARBA00023125"/>
    </source>
</evidence>
<reference evidence="7" key="1">
    <citation type="journal article" date="2017" name="Biotechnol. Biofuels">
        <title>Evaluation of environmental bacterial communities as a factor affecting the growth of duckweed Lemna minor.</title>
        <authorList>
            <person name="Ishizawa H."/>
            <person name="Kuroda M."/>
            <person name="Morikawa M."/>
            <person name="Ike M."/>
        </authorList>
    </citation>
    <scope>NUCLEOTIDE SEQUENCE [LARGE SCALE GENOMIC DNA]</scope>
    <source>
        <strain evidence="7">H3</strain>
    </source>
</reference>
<name>A0A3G9GJC2_9NEIS</name>
<keyword evidence="2" id="KW-0805">Transcription regulation</keyword>
<dbReference type="GO" id="GO:0003700">
    <property type="term" value="F:DNA-binding transcription factor activity"/>
    <property type="evidence" value="ECO:0007669"/>
    <property type="project" value="InterPro"/>
</dbReference>
<evidence type="ECO:0000256" key="2">
    <source>
        <dbReference type="ARBA" id="ARBA00023015"/>
    </source>
</evidence>
<reference evidence="6 7" key="2">
    <citation type="journal article" date="2017" name="Genome Announc.">
        <title>Draft genome sequence of Aquitalea magnusonii strain H3, a plant growth-promoting bacterium of duckweed Lemna minor.</title>
        <authorList>
            <person name="Ishizawa H."/>
            <person name="Kuroda M."/>
            <person name="Ike M."/>
        </authorList>
    </citation>
    <scope>NUCLEOTIDE SEQUENCE [LARGE SCALE GENOMIC DNA]</scope>
    <source>
        <strain evidence="6 7">H3</strain>
    </source>
</reference>
<dbReference type="InterPro" id="IPR005119">
    <property type="entry name" value="LysR_subst-bd"/>
</dbReference>
<accession>A0A3G9GJC2</accession>
<evidence type="ECO:0000313" key="6">
    <source>
        <dbReference type="EMBL" id="BBF86381.1"/>
    </source>
</evidence>
<organism evidence="6 7">
    <name type="scientific">Aquitalea magnusonii</name>
    <dbReference type="NCBI Taxonomy" id="332411"/>
    <lineage>
        <taxon>Bacteria</taxon>
        <taxon>Pseudomonadati</taxon>
        <taxon>Pseudomonadota</taxon>
        <taxon>Betaproteobacteria</taxon>
        <taxon>Neisseriales</taxon>
        <taxon>Chromobacteriaceae</taxon>
        <taxon>Aquitalea</taxon>
    </lineage>
</organism>
<dbReference type="Gene3D" id="1.10.10.10">
    <property type="entry name" value="Winged helix-like DNA-binding domain superfamily/Winged helix DNA-binding domain"/>
    <property type="match status" value="1"/>
</dbReference>
<reference evidence="7" key="3">
    <citation type="journal article" date="2017" name="Plant Physiol. Biochem.">
        <title>Differential oxidative and antioxidative response of duckweed Lemna minor toward plant growth promoting/inhibiting bacteria.</title>
        <authorList>
            <person name="Ishizawa H."/>
            <person name="Kuroda M."/>
            <person name="Morikawa M."/>
            <person name="Ike M."/>
        </authorList>
    </citation>
    <scope>NUCLEOTIDE SEQUENCE [LARGE SCALE GENOMIC DNA]</scope>
    <source>
        <strain evidence="7">H3</strain>
    </source>
</reference>
<proteinExistence type="inferred from homology"/>
<dbReference type="GO" id="GO:0003677">
    <property type="term" value="F:DNA binding"/>
    <property type="evidence" value="ECO:0007669"/>
    <property type="project" value="UniProtKB-KW"/>
</dbReference>
<dbReference type="Pfam" id="PF03466">
    <property type="entry name" value="LysR_substrate"/>
    <property type="match status" value="1"/>
</dbReference>
<evidence type="ECO:0000256" key="1">
    <source>
        <dbReference type="ARBA" id="ARBA00009437"/>
    </source>
</evidence>
<dbReference type="SUPFAM" id="SSF53850">
    <property type="entry name" value="Periplasmic binding protein-like II"/>
    <property type="match status" value="1"/>
</dbReference>
<evidence type="ECO:0000256" key="4">
    <source>
        <dbReference type="ARBA" id="ARBA00023163"/>
    </source>
</evidence>
<dbReference type="InterPro" id="IPR036390">
    <property type="entry name" value="WH_DNA-bd_sf"/>
</dbReference>
<dbReference type="Gene3D" id="3.40.190.10">
    <property type="entry name" value="Periplasmic binding protein-like II"/>
    <property type="match status" value="2"/>
</dbReference>
<keyword evidence="3" id="KW-0238">DNA-binding</keyword>
<dbReference type="PANTHER" id="PTHR30579">
    <property type="entry name" value="TRANSCRIPTIONAL REGULATOR"/>
    <property type="match status" value="1"/>
</dbReference>
<dbReference type="InterPro" id="IPR000847">
    <property type="entry name" value="LysR_HTH_N"/>
</dbReference>
<dbReference type="KEGG" id="amah:DLM_2780"/>
<keyword evidence="7" id="KW-1185">Reference proteome</keyword>
<dbReference type="PRINTS" id="PR00039">
    <property type="entry name" value="HTHLYSR"/>
</dbReference>
<dbReference type="InterPro" id="IPR050176">
    <property type="entry name" value="LTTR"/>
</dbReference>
<dbReference type="AlphaFoldDB" id="A0A3G9GJC2"/>
<dbReference type="PROSITE" id="PS50931">
    <property type="entry name" value="HTH_LYSR"/>
    <property type="match status" value="1"/>
</dbReference>
<dbReference type="InterPro" id="IPR036388">
    <property type="entry name" value="WH-like_DNA-bd_sf"/>
</dbReference>
<comment type="similarity">
    <text evidence="1">Belongs to the LysR transcriptional regulatory family.</text>
</comment>
<gene>
    <name evidence="6" type="ORF">DLM_2780</name>
</gene>
<dbReference type="Proteomes" id="UP000198290">
    <property type="component" value="Chromosome"/>
</dbReference>
<dbReference type="SUPFAM" id="SSF46785">
    <property type="entry name" value="Winged helix' DNA-binding domain"/>
    <property type="match status" value="1"/>
</dbReference>
<sequence>MQDLQLDWLRAFVAVVDAGSLSAAAGQVHRSQSAVSMQLKKLEQAAGCVLLLRSPRALALTAAGAELLPHARRVLAAHAAALDTLHAAQVSGQLRLGVPEDYAVAYLGNVLRDYAGRFPAVEINLVCEQSTALIRKVESGELDLAVVSRDAPDRGEYLFDEAMVWVGDSQHAAWLREPLPIALYELGSRARSAVLDAVEARQRAWRVVYSSPSVAGQLAAVHSGMAVAVLTACSVPAGIQVLGSAQGLPALPALQVALIRSPHSQGARACDVMQQMIRQALRKEPPAF</sequence>
<dbReference type="EMBL" id="AP018823">
    <property type="protein sequence ID" value="BBF86381.1"/>
    <property type="molecule type" value="Genomic_DNA"/>
</dbReference>
<feature type="domain" description="HTH lysR-type" evidence="5">
    <location>
        <begin position="4"/>
        <end position="61"/>
    </location>
</feature>
<evidence type="ECO:0000259" key="5">
    <source>
        <dbReference type="PROSITE" id="PS50931"/>
    </source>
</evidence>
<dbReference type="Pfam" id="PF00126">
    <property type="entry name" value="HTH_1"/>
    <property type="match status" value="1"/>
</dbReference>
<dbReference type="PANTHER" id="PTHR30579:SF7">
    <property type="entry name" value="HTH-TYPE TRANSCRIPTIONAL REGULATOR LRHA-RELATED"/>
    <property type="match status" value="1"/>
</dbReference>
<dbReference type="FunFam" id="1.10.10.10:FF:000001">
    <property type="entry name" value="LysR family transcriptional regulator"/>
    <property type="match status" value="1"/>
</dbReference>
<protein>
    <submittedName>
        <fullName evidence="6">Transcriptional regulator, LysR family</fullName>
    </submittedName>
</protein>
<evidence type="ECO:0000313" key="7">
    <source>
        <dbReference type="Proteomes" id="UP000198290"/>
    </source>
</evidence>
<keyword evidence="4" id="KW-0804">Transcription</keyword>
<dbReference type="RefSeq" id="WP_197715417.1">
    <property type="nucleotide sequence ID" value="NZ_AP018823.1"/>
</dbReference>